<dbReference type="FunFam" id="2.40.50.140:FF:000004">
    <property type="entry name" value="Elongation factor P"/>
    <property type="match status" value="1"/>
</dbReference>
<dbReference type="Pfam" id="PF01132">
    <property type="entry name" value="EFP"/>
    <property type="match status" value="1"/>
</dbReference>
<dbReference type="SMART" id="SM00841">
    <property type="entry name" value="Elong-fact-P_C"/>
    <property type="match status" value="1"/>
</dbReference>
<name>A0A0G1GK50_9BACT</name>
<dbReference type="CDD" id="cd05794">
    <property type="entry name" value="S1_EF-P_repeat_2"/>
    <property type="match status" value="1"/>
</dbReference>
<comment type="pathway">
    <text evidence="2 7">Protein biosynthesis; polypeptide chain elongation.</text>
</comment>
<dbReference type="PROSITE" id="PS01275">
    <property type="entry name" value="EFP"/>
    <property type="match status" value="1"/>
</dbReference>
<dbReference type="SMART" id="SM01185">
    <property type="entry name" value="EFP"/>
    <property type="match status" value="1"/>
</dbReference>
<dbReference type="GO" id="GO:0003746">
    <property type="term" value="F:translation elongation factor activity"/>
    <property type="evidence" value="ECO:0007669"/>
    <property type="project" value="UniProtKB-UniRule"/>
</dbReference>
<evidence type="ECO:0000256" key="1">
    <source>
        <dbReference type="ARBA" id="ARBA00004496"/>
    </source>
</evidence>
<dbReference type="InterPro" id="IPR011768">
    <property type="entry name" value="Transl_elongation_fac_P"/>
</dbReference>
<reference evidence="12" key="1">
    <citation type="journal article" date="2015" name="Nature">
        <title>rRNA introns, odd ribosomes, and small enigmatic genomes across a large radiation of phyla.</title>
        <authorList>
            <person name="Brown C.T."/>
            <person name="Hug L.A."/>
            <person name="Thomas B.C."/>
            <person name="Sharon I."/>
            <person name="Castelle C.J."/>
            <person name="Singh A."/>
            <person name="Wilkins M.J."/>
            <person name="Williams K.H."/>
            <person name="Banfield J.F."/>
        </authorList>
    </citation>
    <scope>NUCLEOTIDE SEQUENCE [LARGE SCALE GENOMIC DNA]</scope>
</reference>
<evidence type="ECO:0000256" key="4">
    <source>
        <dbReference type="ARBA" id="ARBA00022490"/>
    </source>
</evidence>
<accession>A0A0G1GK50</accession>
<sequence length="198" mass="22079">MGELGVQYRLHMIDVNKLKVGVTFTEDNQPFRVMKYDFTKMGRGNAVIKIKAKNLFTGSIVTKSFISGNVVENILLDKKHLQYLYKDDSLAYFMDPVSFDQFEIPLSVLGDDVLYLVEGEKSWVLFWGEKILGVELPASTIMEVAEAEPGARGNTVSNVLKPVKMTTGLTVMVPLFINVGDKIKINTESGAYTGRSNE</sequence>
<dbReference type="HAMAP" id="MF_00141">
    <property type="entry name" value="EF_P"/>
    <property type="match status" value="1"/>
</dbReference>
<dbReference type="SUPFAM" id="SSF50104">
    <property type="entry name" value="Translation proteins SH3-like domain"/>
    <property type="match status" value="1"/>
</dbReference>
<dbReference type="GO" id="GO:0005829">
    <property type="term" value="C:cytosol"/>
    <property type="evidence" value="ECO:0007669"/>
    <property type="project" value="UniProtKB-ARBA"/>
</dbReference>
<dbReference type="Pfam" id="PF08207">
    <property type="entry name" value="EFP_N"/>
    <property type="match status" value="1"/>
</dbReference>
<dbReference type="InterPro" id="IPR013185">
    <property type="entry name" value="Transl_elong_KOW-like"/>
</dbReference>
<dbReference type="PIRSF" id="PIRSF005901">
    <property type="entry name" value="EF-P"/>
    <property type="match status" value="1"/>
</dbReference>
<dbReference type="InterPro" id="IPR001059">
    <property type="entry name" value="Transl_elong_P/YeiP_cen"/>
</dbReference>
<evidence type="ECO:0000256" key="8">
    <source>
        <dbReference type="NCBIfam" id="TIGR00038"/>
    </source>
</evidence>
<dbReference type="UniPathway" id="UPA00345"/>
<evidence type="ECO:0000256" key="6">
    <source>
        <dbReference type="ARBA" id="ARBA00022917"/>
    </source>
</evidence>
<organism evidence="12">
    <name type="scientific">Candidatus Collierbacteria bacterium GW2011_GWA1_44_12</name>
    <dbReference type="NCBI Taxonomy" id="1618376"/>
    <lineage>
        <taxon>Bacteria</taxon>
        <taxon>Candidatus Collieribacteriota</taxon>
    </lineage>
</organism>
<dbReference type="NCBIfam" id="NF001810">
    <property type="entry name" value="PRK00529.1"/>
    <property type="match status" value="1"/>
</dbReference>
<dbReference type="Gene3D" id="2.40.50.140">
    <property type="entry name" value="Nucleic acid-binding proteins"/>
    <property type="match status" value="2"/>
</dbReference>
<feature type="domain" description="Elongation factor P C-terminal" evidence="10">
    <location>
        <begin position="140"/>
        <end position="195"/>
    </location>
</feature>
<dbReference type="CDD" id="cd04470">
    <property type="entry name" value="S1_EF-P_repeat_1"/>
    <property type="match status" value="1"/>
</dbReference>
<proteinExistence type="inferred from homology"/>
<dbReference type="Proteomes" id="UP000034069">
    <property type="component" value="Unassembled WGS sequence"/>
</dbReference>
<protein>
    <recommendedName>
        <fullName evidence="7 8">Elongation factor P</fullName>
        <shortName evidence="7">EF-P</shortName>
    </recommendedName>
</protein>
<comment type="similarity">
    <text evidence="3 7 9">Belongs to the elongation factor P family.</text>
</comment>
<dbReference type="PANTHER" id="PTHR30053">
    <property type="entry name" value="ELONGATION FACTOR P"/>
    <property type="match status" value="1"/>
</dbReference>
<dbReference type="InterPro" id="IPR013852">
    <property type="entry name" value="Transl_elong_P/YeiP_CS"/>
</dbReference>
<evidence type="ECO:0000313" key="12">
    <source>
        <dbReference type="EMBL" id="KKT34925.1"/>
    </source>
</evidence>
<comment type="function">
    <text evidence="7">Involved in peptide bond synthesis. Stimulates efficient translation and peptide-bond synthesis on native or reconstituted 70S ribosomes in vitro. Probably functions indirectly by altering the affinity of the ribosome for aminoacyl-tRNA, thus increasing their reactivity as acceptors for peptidyl transferase.</text>
</comment>
<comment type="subcellular location">
    <subcellularLocation>
        <location evidence="1 7">Cytoplasm</location>
    </subcellularLocation>
</comment>
<feature type="domain" description="Translation elongation factor P/YeiP central" evidence="11">
    <location>
        <begin position="78"/>
        <end position="132"/>
    </location>
</feature>
<keyword evidence="6 7" id="KW-0648">Protein biosynthesis</keyword>
<dbReference type="PATRIC" id="fig|1618376.3.peg.646"/>
<dbReference type="GO" id="GO:0043043">
    <property type="term" value="P:peptide biosynthetic process"/>
    <property type="evidence" value="ECO:0007669"/>
    <property type="project" value="InterPro"/>
</dbReference>
<dbReference type="NCBIfam" id="TIGR00038">
    <property type="entry name" value="efp"/>
    <property type="match status" value="1"/>
</dbReference>
<dbReference type="InterPro" id="IPR014722">
    <property type="entry name" value="Rib_uL2_dom2"/>
</dbReference>
<evidence type="ECO:0000256" key="7">
    <source>
        <dbReference type="HAMAP-Rule" id="MF_00141"/>
    </source>
</evidence>
<dbReference type="InterPro" id="IPR012340">
    <property type="entry name" value="NA-bd_OB-fold"/>
</dbReference>
<dbReference type="Gene3D" id="2.30.30.30">
    <property type="match status" value="1"/>
</dbReference>
<evidence type="ECO:0000256" key="5">
    <source>
        <dbReference type="ARBA" id="ARBA00022768"/>
    </source>
</evidence>
<evidence type="ECO:0000256" key="3">
    <source>
        <dbReference type="ARBA" id="ARBA00009479"/>
    </source>
</evidence>
<dbReference type="SUPFAM" id="SSF50249">
    <property type="entry name" value="Nucleic acid-binding proteins"/>
    <property type="match status" value="2"/>
</dbReference>
<evidence type="ECO:0000256" key="9">
    <source>
        <dbReference type="RuleBase" id="RU004389"/>
    </source>
</evidence>
<dbReference type="InterPro" id="IPR015365">
    <property type="entry name" value="Elong-fact-P_C"/>
</dbReference>
<evidence type="ECO:0000256" key="2">
    <source>
        <dbReference type="ARBA" id="ARBA00004815"/>
    </source>
</evidence>
<dbReference type="FunFam" id="2.40.50.140:FF:000009">
    <property type="entry name" value="Elongation factor P"/>
    <property type="match status" value="1"/>
</dbReference>
<comment type="caution">
    <text evidence="12">The sequence shown here is derived from an EMBL/GenBank/DDBJ whole genome shotgun (WGS) entry which is preliminary data.</text>
</comment>
<gene>
    <name evidence="7" type="primary">efp</name>
    <name evidence="12" type="ORF">UW23_C0026G0010</name>
</gene>
<dbReference type="FunFam" id="2.30.30.30:FF:000003">
    <property type="entry name" value="Elongation factor P"/>
    <property type="match status" value="1"/>
</dbReference>
<evidence type="ECO:0000259" key="10">
    <source>
        <dbReference type="SMART" id="SM00841"/>
    </source>
</evidence>
<dbReference type="InterPro" id="IPR008991">
    <property type="entry name" value="Translation_prot_SH3-like_sf"/>
</dbReference>
<dbReference type="Pfam" id="PF09285">
    <property type="entry name" value="Elong-fact-P_C"/>
    <property type="match status" value="1"/>
</dbReference>
<dbReference type="InterPro" id="IPR020599">
    <property type="entry name" value="Transl_elong_fac_P/YeiP"/>
</dbReference>
<keyword evidence="4 7" id="KW-0963">Cytoplasm</keyword>
<dbReference type="PANTHER" id="PTHR30053:SF12">
    <property type="entry name" value="ELONGATION FACTOR P (EF-P) FAMILY PROTEIN"/>
    <property type="match status" value="1"/>
</dbReference>
<dbReference type="AlphaFoldDB" id="A0A0G1GK50"/>
<keyword evidence="5 7" id="KW-0251">Elongation factor</keyword>
<evidence type="ECO:0000259" key="11">
    <source>
        <dbReference type="SMART" id="SM01185"/>
    </source>
</evidence>
<dbReference type="EMBL" id="LCHN01000026">
    <property type="protein sequence ID" value="KKT34925.1"/>
    <property type="molecule type" value="Genomic_DNA"/>
</dbReference>